<name>A0A0G0RFF1_9BACT</name>
<gene>
    <name evidence="2" type="ORF">UT84_C0002G0009</name>
</gene>
<dbReference type="SUPFAM" id="SSF51182">
    <property type="entry name" value="RmlC-like cupins"/>
    <property type="match status" value="1"/>
</dbReference>
<dbReference type="AlphaFoldDB" id="A0A0G0RFF1"/>
<dbReference type="EMBL" id="LBYI01000002">
    <property type="protein sequence ID" value="KKR51148.1"/>
    <property type="molecule type" value="Genomic_DNA"/>
</dbReference>
<protein>
    <recommendedName>
        <fullName evidence="1">Cupin type-2 domain-containing protein</fullName>
    </recommendedName>
</protein>
<organism evidence="2 3">
    <name type="scientific">Candidatus Curtissbacteria bacterium GW2011_GWA1_40_16</name>
    <dbReference type="NCBI Taxonomy" id="1618405"/>
    <lineage>
        <taxon>Bacteria</taxon>
        <taxon>Candidatus Curtissiibacteriota</taxon>
    </lineage>
</organism>
<proteinExistence type="predicted"/>
<evidence type="ECO:0000313" key="2">
    <source>
        <dbReference type="EMBL" id="KKR51148.1"/>
    </source>
</evidence>
<feature type="domain" description="Cupin type-2" evidence="1">
    <location>
        <begin position="42"/>
        <end position="86"/>
    </location>
</feature>
<comment type="caution">
    <text evidence="2">The sequence shown here is derived from an EMBL/GenBank/DDBJ whole genome shotgun (WGS) entry which is preliminary data.</text>
</comment>
<sequence>MAVIIKTQEISEEDFGAIKVKNIFNKPEFEQMSVAMIRVQGINRKHINRKSDEFYYVLEGSGTFTMDDEEPSAVSVGDLIFIQRNTAFVDSGQMTLLVFSSPRYDVSQIEYLE</sequence>
<dbReference type="InterPro" id="IPR013096">
    <property type="entry name" value="Cupin_2"/>
</dbReference>
<dbReference type="Proteomes" id="UP000034531">
    <property type="component" value="Unassembled WGS sequence"/>
</dbReference>
<dbReference type="InterPro" id="IPR011051">
    <property type="entry name" value="RmlC_Cupin_sf"/>
</dbReference>
<evidence type="ECO:0000259" key="1">
    <source>
        <dbReference type="Pfam" id="PF07883"/>
    </source>
</evidence>
<dbReference type="InterPro" id="IPR014710">
    <property type="entry name" value="RmlC-like_jellyroll"/>
</dbReference>
<reference evidence="2 3" key="1">
    <citation type="journal article" date="2015" name="Nature">
        <title>rRNA introns, odd ribosomes, and small enigmatic genomes across a large radiation of phyla.</title>
        <authorList>
            <person name="Brown C.T."/>
            <person name="Hug L.A."/>
            <person name="Thomas B.C."/>
            <person name="Sharon I."/>
            <person name="Castelle C.J."/>
            <person name="Singh A."/>
            <person name="Wilkins M.J."/>
            <person name="Williams K.H."/>
            <person name="Banfield J.F."/>
        </authorList>
    </citation>
    <scope>NUCLEOTIDE SEQUENCE [LARGE SCALE GENOMIC DNA]</scope>
</reference>
<evidence type="ECO:0000313" key="3">
    <source>
        <dbReference type="Proteomes" id="UP000034531"/>
    </source>
</evidence>
<dbReference type="Gene3D" id="2.60.120.10">
    <property type="entry name" value="Jelly Rolls"/>
    <property type="match status" value="1"/>
</dbReference>
<accession>A0A0G0RFF1</accession>
<dbReference type="Pfam" id="PF07883">
    <property type="entry name" value="Cupin_2"/>
    <property type="match status" value="1"/>
</dbReference>